<evidence type="ECO:0000259" key="7">
    <source>
        <dbReference type="Pfam" id="PF00482"/>
    </source>
</evidence>
<feature type="transmembrane region" description="Helical" evidence="6">
    <location>
        <begin position="53"/>
        <end position="75"/>
    </location>
</feature>
<protein>
    <recommendedName>
        <fullName evidence="7">Type II secretion system protein GspF domain-containing protein</fullName>
    </recommendedName>
</protein>
<evidence type="ECO:0000313" key="9">
    <source>
        <dbReference type="Proteomes" id="UP000291933"/>
    </source>
</evidence>
<evidence type="ECO:0000256" key="6">
    <source>
        <dbReference type="SAM" id="Phobius"/>
    </source>
</evidence>
<comment type="subcellular location">
    <subcellularLocation>
        <location evidence="1">Cell membrane</location>
        <topology evidence="1">Multi-pass membrane protein</topology>
    </subcellularLocation>
</comment>
<reference evidence="8 9" key="1">
    <citation type="submission" date="2019-01" db="EMBL/GenBank/DDBJ databases">
        <title>Lactibacter flavus gen. nov., sp. nov., a novel bacterium of the family Propionibacteriaceae isolated from raw milk and dairy products.</title>
        <authorList>
            <person name="Huptas C."/>
            <person name="Wenning M."/>
            <person name="Breitenwieser F."/>
            <person name="Doll E."/>
            <person name="Von Neubeck M."/>
            <person name="Busse H.-J."/>
            <person name="Scherer S."/>
        </authorList>
    </citation>
    <scope>NUCLEOTIDE SEQUENCE [LARGE SCALE GENOMIC DNA]</scope>
    <source>
        <strain evidence="8 9">DSM 22130</strain>
    </source>
</reference>
<feature type="transmembrane region" description="Helical" evidence="6">
    <location>
        <begin position="218"/>
        <end position="237"/>
    </location>
</feature>
<sequence length="280" mass="29246">MTLLLPATVGALLVAGVLGLAAGLRPAPAAAPRRLGVRTPWLAWSRRRLSTLAIATGAGVVVALLTGWVIAILLLPAAAVGLPMLLAAPKEGDIIERLEALAEWTRHVAGVIRVGAGLERALIETLSSTPAPIRPQVAALVARLRGKWDPEDALRGFADDLHDPTGDLVAATLILATHTRGDGLSSILAGLAESVAGEVTARRQLEAERAKPRQNARVVTIITVGALALLIVTGQFLDAYKSGLGQLALALMLTLYAGVLVVMRKMADVRALPRFLGGVR</sequence>
<dbReference type="Pfam" id="PF00482">
    <property type="entry name" value="T2SSF"/>
    <property type="match status" value="1"/>
</dbReference>
<keyword evidence="2" id="KW-1003">Cell membrane</keyword>
<dbReference type="AlphaFoldDB" id="A0A4Q9KKW6"/>
<accession>A0A4Q9KKW6</accession>
<dbReference type="RefSeq" id="WP_131171936.1">
    <property type="nucleotide sequence ID" value="NZ_FXTL01000006.1"/>
</dbReference>
<dbReference type="Proteomes" id="UP000291933">
    <property type="component" value="Unassembled WGS sequence"/>
</dbReference>
<keyword evidence="9" id="KW-1185">Reference proteome</keyword>
<evidence type="ECO:0000313" key="8">
    <source>
        <dbReference type="EMBL" id="TBT95098.1"/>
    </source>
</evidence>
<name>A0A4Q9KKW6_PROTD</name>
<evidence type="ECO:0000256" key="2">
    <source>
        <dbReference type="ARBA" id="ARBA00022475"/>
    </source>
</evidence>
<dbReference type="EMBL" id="SDMR01000007">
    <property type="protein sequence ID" value="TBT95098.1"/>
    <property type="molecule type" value="Genomic_DNA"/>
</dbReference>
<dbReference type="InterPro" id="IPR018076">
    <property type="entry name" value="T2SS_GspF_dom"/>
</dbReference>
<keyword evidence="4 6" id="KW-1133">Transmembrane helix</keyword>
<feature type="transmembrane region" description="Helical" evidence="6">
    <location>
        <begin position="243"/>
        <end position="263"/>
    </location>
</feature>
<feature type="domain" description="Type II secretion system protein GspF" evidence="7">
    <location>
        <begin position="104"/>
        <end position="231"/>
    </location>
</feature>
<dbReference type="GO" id="GO:0005886">
    <property type="term" value="C:plasma membrane"/>
    <property type="evidence" value="ECO:0007669"/>
    <property type="project" value="UniProtKB-SubCell"/>
</dbReference>
<proteinExistence type="predicted"/>
<comment type="caution">
    <text evidence="8">The sequence shown here is derived from an EMBL/GenBank/DDBJ whole genome shotgun (WGS) entry which is preliminary data.</text>
</comment>
<keyword evidence="3 6" id="KW-0812">Transmembrane</keyword>
<dbReference type="OrthoDB" id="5243396at2"/>
<gene>
    <name evidence="8" type="ORF">ET996_07520</name>
</gene>
<organism evidence="8 9">
    <name type="scientific">Propioniciclava tarda</name>
    <dbReference type="NCBI Taxonomy" id="433330"/>
    <lineage>
        <taxon>Bacteria</taxon>
        <taxon>Bacillati</taxon>
        <taxon>Actinomycetota</taxon>
        <taxon>Actinomycetes</taxon>
        <taxon>Propionibacteriales</taxon>
        <taxon>Propionibacteriaceae</taxon>
        <taxon>Propioniciclava</taxon>
    </lineage>
</organism>
<dbReference type="PANTHER" id="PTHR35007:SF3">
    <property type="entry name" value="POSSIBLE CONSERVED ALANINE RICH MEMBRANE PROTEIN"/>
    <property type="match status" value="1"/>
</dbReference>
<keyword evidence="5 6" id="KW-0472">Membrane</keyword>
<evidence type="ECO:0000256" key="3">
    <source>
        <dbReference type="ARBA" id="ARBA00022692"/>
    </source>
</evidence>
<dbReference type="PANTHER" id="PTHR35007">
    <property type="entry name" value="INTEGRAL MEMBRANE PROTEIN-RELATED"/>
    <property type="match status" value="1"/>
</dbReference>
<evidence type="ECO:0000256" key="1">
    <source>
        <dbReference type="ARBA" id="ARBA00004651"/>
    </source>
</evidence>
<evidence type="ECO:0000256" key="4">
    <source>
        <dbReference type="ARBA" id="ARBA00022989"/>
    </source>
</evidence>
<evidence type="ECO:0000256" key="5">
    <source>
        <dbReference type="ARBA" id="ARBA00023136"/>
    </source>
</evidence>